<dbReference type="InterPro" id="IPR023393">
    <property type="entry name" value="START-like_dom_sf"/>
</dbReference>
<dbReference type="SUPFAM" id="SSF55961">
    <property type="entry name" value="Bet v1-like"/>
    <property type="match status" value="1"/>
</dbReference>
<keyword evidence="2" id="KW-1185">Reference proteome</keyword>
<gene>
    <name evidence="1" type="ORF">MKO06_13895</name>
</gene>
<evidence type="ECO:0008006" key="3">
    <source>
        <dbReference type="Google" id="ProtNLM"/>
    </source>
</evidence>
<reference evidence="1" key="1">
    <citation type="submission" date="2022-07" db="EMBL/GenBank/DDBJ databases">
        <title>Gramela sediminis sp. nov., isolated from deep-sea sediment of the Indian Ocean.</title>
        <authorList>
            <person name="Shi H."/>
        </authorList>
    </citation>
    <scope>NUCLEOTIDE SEQUENCE</scope>
    <source>
        <strain evidence="1">GC03-9</strain>
    </source>
</reference>
<accession>A0A9X2KZ22</accession>
<evidence type="ECO:0000313" key="2">
    <source>
        <dbReference type="Proteomes" id="UP001155280"/>
    </source>
</evidence>
<dbReference type="Gene3D" id="3.30.530.20">
    <property type="match status" value="1"/>
</dbReference>
<dbReference type="EMBL" id="JANCNS010000003">
    <property type="protein sequence ID" value="MCP9201005.1"/>
    <property type="molecule type" value="Genomic_DNA"/>
</dbReference>
<organism evidence="1 2">
    <name type="scientific">Christiangramia oceanisediminis</name>
    <dbReference type="NCBI Taxonomy" id="2920386"/>
    <lineage>
        <taxon>Bacteria</taxon>
        <taxon>Pseudomonadati</taxon>
        <taxon>Bacteroidota</taxon>
        <taxon>Flavobacteriia</taxon>
        <taxon>Flavobacteriales</taxon>
        <taxon>Flavobacteriaceae</taxon>
        <taxon>Christiangramia</taxon>
    </lineage>
</organism>
<dbReference type="Proteomes" id="UP001155280">
    <property type="component" value="Unassembled WGS sequence"/>
</dbReference>
<proteinExistence type="predicted"/>
<dbReference type="AlphaFoldDB" id="A0A9X2KZ22"/>
<name>A0A9X2KZ22_9FLAO</name>
<protein>
    <recommendedName>
        <fullName evidence="3">SRPBCC domain-containing protein</fullName>
    </recommendedName>
</protein>
<comment type="caution">
    <text evidence="1">The sequence shown here is derived from an EMBL/GenBank/DDBJ whole genome shotgun (WGS) entry which is preliminary data.</text>
</comment>
<sequence>METQVDWSRFEVKMPLDFDEIKIREHWLTQENLEKWFLRKAEFTNKDGEPRNRSEKIQPGDSYKWQWHGWPETIEEQGLVLEPHKGEFLRFVFGKAGIVGLSMFWEQEENIIKLVQEQIPQDEQSRMNFYVGCKTGWTFYMLNLKSILLNGPDLRNKNSELQMD</sequence>
<evidence type="ECO:0000313" key="1">
    <source>
        <dbReference type="EMBL" id="MCP9201005.1"/>
    </source>
</evidence>
<dbReference type="RefSeq" id="WP_241552676.1">
    <property type="nucleotide sequence ID" value="NZ_JANCNS010000003.1"/>
</dbReference>